<dbReference type="PANTHER" id="PTHR36308:SF1">
    <property type="entry name" value="DENTIN SIALOPHOSPHOPROTEIN-RELATED"/>
    <property type="match status" value="1"/>
</dbReference>
<dbReference type="InParanoid" id="A0A1D6KNL1"/>
<feature type="compositionally biased region" description="Polar residues" evidence="1">
    <location>
        <begin position="615"/>
        <end position="636"/>
    </location>
</feature>
<dbReference type="InterPro" id="IPR056717">
    <property type="entry name" value="DUF7815"/>
</dbReference>
<feature type="domain" description="DUF7815" evidence="2">
    <location>
        <begin position="52"/>
        <end position="78"/>
    </location>
</feature>
<dbReference type="IntAct" id="A0A1D6KNL1">
    <property type="interactions" value="1"/>
</dbReference>
<dbReference type="EMBL" id="CM007647">
    <property type="protein sequence ID" value="ONM04405.1"/>
    <property type="molecule type" value="Genomic_DNA"/>
</dbReference>
<dbReference type="PANTHER" id="PTHR36308">
    <property type="entry name" value="DENTIN SIALOPHOSPHOPROTEIN-RELATED"/>
    <property type="match status" value="1"/>
</dbReference>
<evidence type="ECO:0000256" key="1">
    <source>
        <dbReference type="SAM" id="MobiDB-lite"/>
    </source>
</evidence>
<dbReference type="ExpressionAtlas" id="A0A1D6KNL1">
    <property type="expression patterns" value="baseline and differential"/>
</dbReference>
<evidence type="ECO:0000259" key="2">
    <source>
        <dbReference type="Pfam" id="PF25122"/>
    </source>
</evidence>
<sequence length="890" mass="96618">MEIPTAVIHRLQSALREATFAPSVEDAPAPPFPSVADAVAAFDSCAASVSAELRCVRCGASGGLLRGVRSALCTYCGCPRRGEEAEGGGSGGVAFRDGVAYQWLLGSLGLDGSICGEFTCIDIVVLVLFKFKEIVEFDTDTTASNKSKDVPPPNSGMIISDLLDLKITCLPENKETSPSSITKEQSSSVDTLNLSAANLDSFFIERKEEMTSASLPQTHFLEQENKRTDSKSHESRLEVHAAPKSLISSQRTNQIEATPAFASWDADFQSASSENAAKNSKQPDLFKSTSVAESFSFPASEIAIKPVVSTESKTNTRSAILEHHSEVLASASSTLFGDDLSDQKVVHHIFESSNAPGFTESSLPMDFAKSDQLHGRDDDGFNDDEAFDEWQEFTTSGNQGSLSNAEHIEEPLKRDLSENDVIDPLRVGSKESPNNVIEKSSNEWQGFASVSGQGRDFVTSVERSTSDHRLNLVGPVGDEETMSSISHQHSSEINPVDVWHVGNVKAQNTAEMVKEKNDSFDDWQDSTTTGQVQDTSLNQTGDMMEVSKASHKETDMDSWFIGHSREPANTGTMNANNMLDDWQGFTGSDQAQQNSSSTGAEMISVPFEQHGGTVSAPSWANGSSNDAAKTSSTSIESDPFDVWQNFTKSGHLQENMSSLGREPSSLSPEPAKGNDSLDLWITSNFKESKSNDVGRTNASSDGWQDFASFDQAQRITKVHVEGHVVKDPSGAETLDLWASSHVNEKNLEQISEHNDLFDDWQDFQNSNPQQTTLQVSSDASLFDITLASRPDAFGEQEIGSVLQVASSENSKDKKEGSNESKAFPSDDHLKSTSGMQQMGDVDSLSSLWPANKPEPANTNVEQLLAQMHDLSFMLKDELSVPDKPIDHSKP</sequence>
<feature type="compositionally biased region" description="Basic and acidic residues" evidence="1">
    <location>
        <begin position="809"/>
        <end position="830"/>
    </location>
</feature>
<feature type="compositionally biased region" description="Basic and acidic residues" evidence="1">
    <location>
        <begin position="221"/>
        <end position="241"/>
    </location>
</feature>
<evidence type="ECO:0000313" key="3">
    <source>
        <dbReference type="EMBL" id="ONM04405.1"/>
    </source>
</evidence>
<dbReference type="AlphaFoldDB" id="A0A1D6KNL1"/>
<proteinExistence type="predicted"/>
<dbReference type="STRING" id="4577.A0A1D6KNL1"/>
<feature type="region of interest" description="Disordered" evidence="1">
    <location>
        <begin position="610"/>
        <end position="636"/>
    </location>
</feature>
<name>A0A1D6KNL1_MAIZE</name>
<feature type="region of interest" description="Disordered" evidence="1">
    <location>
        <begin position="214"/>
        <end position="244"/>
    </location>
</feature>
<dbReference type="Pfam" id="PF25122">
    <property type="entry name" value="DUF7815"/>
    <property type="match status" value="1"/>
</dbReference>
<organism evidence="3">
    <name type="scientific">Zea mays</name>
    <name type="common">Maize</name>
    <dbReference type="NCBI Taxonomy" id="4577"/>
    <lineage>
        <taxon>Eukaryota</taxon>
        <taxon>Viridiplantae</taxon>
        <taxon>Streptophyta</taxon>
        <taxon>Embryophyta</taxon>
        <taxon>Tracheophyta</taxon>
        <taxon>Spermatophyta</taxon>
        <taxon>Magnoliopsida</taxon>
        <taxon>Liliopsida</taxon>
        <taxon>Poales</taxon>
        <taxon>Poaceae</taxon>
        <taxon>PACMAD clade</taxon>
        <taxon>Panicoideae</taxon>
        <taxon>Andropogonodae</taxon>
        <taxon>Andropogoneae</taxon>
        <taxon>Tripsacinae</taxon>
        <taxon>Zea</taxon>
    </lineage>
</organism>
<protein>
    <submittedName>
        <fullName evidence="3">Dentin sialophosphoprotein-related</fullName>
    </submittedName>
</protein>
<accession>A0A1D6KNL1</accession>
<feature type="region of interest" description="Disordered" evidence="1">
    <location>
        <begin position="804"/>
        <end position="860"/>
    </location>
</feature>
<feature type="region of interest" description="Disordered" evidence="1">
    <location>
        <begin position="655"/>
        <end position="675"/>
    </location>
</feature>
<reference evidence="3" key="1">
    <citation type="submission" date="2015-12" db="EMBL/GenBank/DDBJ databases">
        <title>Update maize B73 reference genome by single molecule sequencing technologies.</title>
        <authorList>
            <consortium name="Maize Genome Sequencing Project"/>
            <person name="Ware D."/>
        </authorList>
    </citation>
    <scope>NUCLEOTIDE SEQUENCE [LARGE SCALE GENOMIC DNA]</scope>
    <source>
        <tissue evidence="3">Seedling</tissue>
    </source>
</reference>
<gene>
    <name evidence="3" type="ORF">ZEAMMB73_Zm00001d032109</name>
</gene>